<organism evidence="1 2">
    <name type="scientific">Bacteroides faecalis</name>
    <dbReference type="NCBI Taxonomy" id="2447885"/>
    <lineage>
        <taxon>Bacteria</taxon>
        <taxon>Pseudomonadati</taxon>
        <taxon>Bacteroidota</taxon>
        <taxon>Bacteroidia</taxon>
        <taxon>Bacteroidales</taxon>
        <taxon>Bacteroidaceae</taxon>
        <taxon>Bacteroides</taxon>
    </lineage>
</organism>
<comment type="caution">
    <text evidence="1">The sequence shown here is derived from an EMBL/GenBank/DDBJ whole genome shotgun (WGS) entry which is preliminary data.</text>
</comment>
<evidence type="ECO:0000313" key="2">
    <source>
        <dbReference type="Proteomes" id="UP000288079"/>
    </source>
</evidence>
<dbReference type="Proteomes" id="UP000288079">
    <property type="component" value="Unassembled WGS sequence"/>
</dbReference>
<keyword evidence="2" id="KW-1185">Reference proteome</keyword>
<dbReference type="AlphaFoldDB" id="A0A401M226"/>
<sequence>MHFVGNTTRSVFNNREPFVVPNSVMALPDGGYVENNNPVTSDNMSNFYSDAYSRSQFENFVIPKGYVKLRELVLSYSFPKALISKLGIQQLDLSFIGRNLFMWTPKANNYVDPEITNFGNDILSEIGEFASLPSTRNIGGGIKIVF</sequence>
<evidence type="ECO:0000313" key="1">
    <source>
        <dbReference type="EMBL" id="GCB37763.1"/>
    </source>
</evidence>
<accession>A0A401M226</accession>
<gene>
    <name evidence="1" type="ORF">KGMB02408_47080</name>
</gene>
<dbReference type="EMBL" id="BHWB01000038">
    <property type="protein sequence ID" value="GCB37763.1"/>
    <property type="molecule type" value="Genomic_DNA"/>
</dbReference>
<evidence type="ECO:0008006" key="3">
    <source>
        <dbReference type="Google" id="ProtNLM"/>
    </source>
</evidence>
<proteinExistence type="predicted"/>
<protein>
    <recommendedName>
        <fullName evidence="3">TonB-dependent receptor-like beta-barrel domain-containing protein</fullName>
    </recommendedName>
</protein>
<name>A0A401M226_9BACE</name>
<reference evidence="1 2" key="1">
    <citation type="submission" date="2018-10" db="EMBL/GenBank/DDBJ databases">
        <title>Draft Genome Sequence of Bacteroides sp. KCTC 15687.</title>
        <authorList>
            <person name="Yu S.Y."/>
            <person name="Kim J.S."/>
            <person name="Oh B.S."/>
            <person name="Park S.H."/>
            <person name="Kang S.W."/>
            <person name="Park J.E."/>
            <person name="Choi S.H."/>
            <person name="Han K.I."/>
            <person name="Lee K.C."/>
            <person name="Eom M.K."/>
            <person name="Suh M.K."/>
            <person name="Lee D.H."/>
            <person name="Yoon H."/>
            <person name="Kim B."/>
            <person name="Yang S.J."/>
            <person name="Lee J.S."/>
            <person name="Lee J.H."/>
        </authorList>
    </citation>
    <scope>NUCLEOTIDE SEQUENCE [LARGE SCALE GENOMIC DNA]</scope>
    <source>
        <strain evidence="1 2">KCTC 15687</strain>
    </source>
</reference>